<dbReference type="EMBL" id="WHJC01000003">
    <property type="protein sequence ID" value="MPQ42276.1"/>
    <property type="molecule type" value="Genomic_DNA"/>
</dbReference>
<comment type="caution">
    <text evidence="3">The sequence shown here is derived from an EMBL/GenBank/DDBJ whole genome shotgun (WGS) entry which is preliminary data.</text>
</comment>
<keyword evidence="3" id="KW-0808">Transferase</keyword>
<feature type="domain" description="Glycosyl transferase family 1" evidence="1">
    <location>
        <begin position="191"/>
        <end position="312"/>
    </location>
</feature>
<gene>
    <name evidence="3" type="ORF">GBZ86_00660</name>
</gene>
<evidence type="ECO:0000259" key="2">
    <source>
        <dbReference type="Pfam" id="PF13439"/>
    </source>
</evidence>
<dbReference type="SUPFAM" id="SSF53756">
    <property type="entry name" value="UDP-Glycosyltransferase/glycogen phosphorylase"/>
    <property type="match status" value="1"/>
</dbReference>
<dbReference type="GO" id="GO:0016757">
    <property type="term" value="F:glycosyltransferase activity"/>
    <property type="evidence" value="ECO:0007669"/>
    <property type="project" value="InterPro"/>
</dbReference>
<dbReference type="AlphaFoldDB" id="A0A6I1MFK2"/>
<protein>
    <submittedName>
        <fullName evidence="3">Glycosyltransferase</fullName>
    </submittedName>
</protein>
<evidence type="ECO:0000259" key="1">
    <source>
        <dbReference type="Pfam" id="PF00534"/>
    </source>
</evidence>
<dbReference type="PANTHER" id="PTHR45947">
    <property type="entry name" value="SULFOQUINOVOSYL TRANSFERASE SQD2"/>
    <property type="match status" value="1"/>
</dbReference>
<dbReference type="InterPro" id="IPR050194">
    <property type="entry name" value="Glycosyltransferase_grp1"/>
</dbReference>
<keyword evidence="4" id="KW-1185">Reference proteome</keyword>
<name>A0A6I1MFK2_9CLOT</name>
<evidence type="ECO:0000313" key="3">
    <source>
        <dbReference type="EMBL" id="MPQ42276.1"/>
    </source>
</evidence>
<feature type="domain" description="Glycosyltransferase subfamily 4-like N-terminal" evidence="2">
    <location>
        <begin position="20"/>
        <end position="164"/>
    </location>
</feature>
<dbReference type="Pfam" id="PF13439">
    <property type="entry name" value="Glyco_transf_4"/>
    <property type="match status" value="1"/>
</dbReference>
<dbReference type="OrthoDB" id="9804196at2"/>
<accession>A0A6I1MFK2</accession>
<sequence length="379" mass="43302">MSVSSNLRKKVLHVVGGMNVGGTETMLMNLYREVHKDIQFDFISYYNKKAYYDEEIEALGGKVIRLNAPNKVGAIKAIKDLIRVIKEEGEYEAIHAHTLFNCGIAMIAAWMAGVKVRVSHAHTTLDKKDNFIKKVYTNSMIKVIRIFSTNFLACSHNAGKYLFGESIGKNKKYKRLPNYINYKKIINCNDNNNLRKELGLKRDDILIGHIGRFMDAKNHKFIIEIMSYLVKKNKKIKCVLVGHGHLKKEIETQVKCYELEENILFLGIRNDIPEILNNLDLFLFPSIYEGLGLVLLEAQAARIPCVVSEAIQPEADLGLGLFKMLTLKDGVEKWSETILNSLNCNEKITKEQITKRFEIAGYNIKTITKELMNIYKVSY</sequence>
<proteinExistence type="predicted"/>
<dbReference type="CDD" id="cd03812">
    <property type="entry name" value="GT4_CapH-like"/>
    <property type="match status" value="1"/>
</dbReference>
<dbReference type="Pfam" id="PF00534">
    <property type="entry name" value="Glycos_transf_1"/>
    <property type="match status" value="1"/>
</dbReference>
<organism evidence="3 4">
    <name type="scientific">Clostridium tarantellae</name>
    <dbReference type="NCBI Taxonomy" id="39493"/>
    <lineage>
        <taxon>Bacteria</taxon>
        <taxon>Bacillati</taxon>
        <taxon>Bacillota</taxon>
        <taxon>Clostridia</taxon>
        <taxon>Eubacteriales</taxon>
        <taxon>Clostridiaceae</taxon>
        <taxon>Clostridium</taxon>
    </lineage>
</organism>
<dbReference type="Gene3D" id="3.40.50.2000">
    <property type="entry name" value="Glycogen Phosphorylase B"/>
    <property type="match status" value="2"/>
</dbReference>
<dbReference type="PANTHER" id="PTHR45947:SF3">
    <property type="entry name" value="SULFOQUINOVOSYL TRANSFERASE SQD2"/>
    <property type="match status" value="1"/>
</dbReference>
<dbReference type="RefSeq" id="WP_152886764.1">
    <property type="nucleotide sequence ID" value="NZ_WHJC01000003.1"/>
</dbReference>
<dbReference type="Proteomes" id="UP000430345">
    <property type="component" value="Unassembled WGS sequence"/>
</dbReference>
<evidence type="ECO:0000313" key="4">
    <source>
        <dbReference type="Proteomes" id="UP000430345"/>
    </source>
</evidence>
<dbReference type="InterPro" id="IPR001296">
    <property type="entry name" value="Glyco_trans_1"/>
</dbReference>
<reference evidence="3 4" key="1">
    <citation type="submission" date="2019-10" db="EMBL/GenBank/DDBJ databases">
        <title>The Genome Sequence of Clostridium tarantellae Isolated from Fish Brain.</title>
        <authorList>
            <person name="Bano L."/>
            <person name="Kiel M."/>
            <person name="Sales G."/>
            <person name="Doxey A.C."/>
            <person name="Mansfield M.J."/>
            <person name="Schiavone M."/>
            <person name="Rossetto O."/>
            <person name="Pirazzini M."/>
            <person name="Dobrindt U."/>
            <person name="Montecucco C."/>
        </authorList>
    </citation>
    <scope>NUCLEOTIDE SEQUENCE [LARGE SCALE GENOMIC DNA]</scope>
    <source>
        <strain evidence="3 4">DSM 3997</strain>
    </source>
</reference>
<dbReference type="InterPro" id="IPR028098">
    <property type="entry name" value="Glyco_trans_4-like_N"/>
</dbReference>